<dbReference type="OrthoDB" id="10470815at2759"/>
<sequence>MLKLTANTTCAQTGQSPIQQISTGHTDSSDEDLTVAQELEKEICKATSQVNKSTVNTDLESIVRVEMCI</sequence>
<keyword evidence="3" id="KW-1185">Reference proteome</keyword>
<proteinExistence type="predicted"/>
<dbReference type="AlphaFoldDB" id="A0A8S3WJ36"/>
<dbReference type="EMBL" id="CAJQZP010000481">
    <property type="protein sequence ID" value="CAG4963970.1"/>
    <property type="molecule type" value="Genomic_DNA"/>
</dbReference>
<feature type="region of interest" description="Disordered" evidence="1">
    <location>
        <begin position="1"/>
        <end position="30"/>
    </location>
</feature>
<accession>A0A8S3WJ36</accession>
<evidence type="ECO:0000256" key="1">
    <source>
        <dbReference type="SAM" id="MobiDB-lite"/>
    </source>
</evidence>
<gene>
    <name evidence="2" type="ORF">PAPOLLO_LOCUS7077</name>
</gene>
<evidence type="ECO:0000313" key="3">
    <source>
        <dbReference type="Proteomes" id="UP000691718"/>
    </source>
</evidence>
<evidence type="ECO:0000313" key="2">
    <source>
        <dbReference type="EMBL" id="CAG4963970.1"/>
    </source>
</evidence>
<reference evidence="2" key="1">
    <citation type="submission" date="2021-04" db="EMBL/GenBank/DDBJ databases">
        <authorList>
            <person name="Tunstrom K."/>
        </authorList>
    </citation>
    <scope>NUCLEOTIDE SEQUENCE</scope>
</reference>
<comment type="caution">
    <text evidence="2">The sequence shown here is derived from an EMBL/GenBank/DDBJ whole genome shotgun (WGS) entry which is preliminary data.</text>
</comment>
<dbReference type="Proteomes" id="UP000691718">
    <property type="component" value="Unassembled WGS sequence"/>
</dbReference>
<feature type="compositionally biased region" description="Polar residues" evidence="1">
    <location>
        <begin position="1"/>
        <end position="26"/>
    </location>
</feature>
<organism evidence="2 3">
    <name type="scientific">Parnassius apollo</name>
    <name type="common">Apollo butterfly</name>
    <name type="synonym">Papilio apollo</name>
    <dbReference type="NCBI Taxonomy" id="110799"/>
    <lineage>
        <taxon>Eukaryota</taxon>
        <taxon>Metazoa</taxon>
        <taxon>Ecdysozoa</taxon>
        <taxon>Arthropoda</taxon>
        <taxon>Hexapoda</taxon>
        <taxon>Insecta</taxon>
        <taxon>Pterygota</taxon>
        <taxon>Neoptera</taxon>
        <taxon>Endopterygota</taxon>
        <taxon>Lepidoptera</taxon>
        <taxon>Glossata</taxon>
        <taxon>Ditrysia</taxon>
        <taxon>Papilionoidea</taxon>
        <taxon>Papilionidae</taxon>
        <taxon>Parnassiinae</taxon>
        <taxon>Parnassini</taxon>
        <taxon>Parnassius</taxon>
        <taxon>Parnassius</taxon>
    </lineage>
</organism>
<protein>
    <submittedName>
        <fullName evidence="2">(apollo) hypothetical protein</fullName>
    </submittedName>
</protein>
<name>A0A8S3WJ36_PARAO</name>